<evidence type="ECO:0000313" key="2">
    <source>
        <dbReference type="EMBL" id="OGF19855.1"/>
    </source>
</evidence>
<dbReference type="InterPro" id="IPR001509">
    <property type="entry name" value="Epimerase_deHydtase"/>
</dbReference>
<dbReference type="AlphaFoldDB" id="A0A1F5RZL7"/>
<reference evidence="2 3" key="1">
    <citation type="journal article" date="2016" name="Nat. Commun.">
        <title>Thousands of microbial genomes shed light on interconnected biogeochemical processes in an aquifer system.</title>
        <authorList>
            <person name="Anantharaman K."/>
            <person name="Brown C.T."/>
            <person name="Hug L.A."/>
            <person name="Sharon I."/>
            <person name="Castelle C.J."/>
            <person name="Probst A.J."/>
            <person name="Thomas B.C."/>
            <person name="Singh A."/>
            <person name="Wilkins M.J."/>
            <person name="Karaoz U."/>
            <person name="Brodie E.L."/>
            <person name="Williams K.H."/>
            <person name="Hubbard S.S."/>
            <person name="Banfield J.F."/>
        </authorList>
    </citation>
    <scope>NUCLEOTIDE SEQUENCE [LARGE SCALE GENOMIC DNA]</scope>
</reference>
<dbReference type="PANTHER" id="PTHR43245:SF13">
    <property type="entry name" value="UDP-D-APIOSE_UDP-D-XYLOSE SYNTHASE 2"/>
    <property type="match status" value="1"/>
</dbReference>
<proteinExistence type="predicted"/>
<dbReference type="InterPro" id="IPR050177">
    <property type="entry name" value="Lipid_A_modif_metabolic_enz"/>
</dbReference>
<dbReference type="Gene3D" id="3.40.50.720">
    <property type="entry name" value="NAD(P)-binding Rossmann-like Domain"/>
    <property type="match status" value="1"/>
</dbReference>
<dbReference type="Pfam" id="PF01370">
    <property type="entry name" value="Epimerase"/>
    <property type="match status" value="1"/>
</dbReference>
<dbReference type="InterPro" id="IPR036291">
    <property type="entry name" value="NAD(P)-bd_dom_sf"/>
</dbReference>
<comment type="caution">
    <text evidence="2">The sequence shown here is derived from an EMBL/GenBank/DDBJ whole genome shotgun (WGS) entry which is preliminary data.</text>
</comment>
<sequence length="299" mass="33008">MNKCLVTGGAGFIGSNLVDALIKRGDEVIILDNLSTGKRENINPQAQFIEVDLRDLEKIKPYFSGVDYVFHCAALARVQPSIEDPVKYNDHNVNSTLNVLVAARDAKVKKVVYSASSSAYGNQTQMPLKEDMPPQPMSPYGLQKYIGEEYCRLFSIVYKLPTVCLRYFNVYGPRMATVGAYACAISIFGQQRKQGQPMTVVGDGQQRRDNTFVGDVVRANILAADSGLGDGRSINIGRGKNNSVNEMAAMIGGPTTNLPPRLEPRETLADNSLARELLGWEPKVNLEEWILEYKKELGI</sequence>
<organism evidence="2 3">
    <name type="scientific">Candidatus Falkowbacteria bacterium RIFCSPHIGHO2_02_FULL_45_15</name>
    <dbReference type="NCBI Taxonomy" id="1797987"/>
    <lineage>
        <taxon>Bacteria</taxon>
        <taxon>Candidatus Falkowiibacteriota</taxon>
    </lineage>
</organism>
<evidence type="ECO:0000259" key="1">
    <source>
        <dbReference type="Pfam" id="PF01370"/>
    </source>
</evidence>
<protein>
    <recommendedName>
        <fullName evidence="1">NAD-dependent epimerase/dehydratase domain-containing protein</fullName>
    </recommendedName>
</protein>
<dbReference type="PANTHER" id="PTHR43245">
    <property type="entry name" value="BIFUNCTIONAL POLYMYXIN RESISTANCE PROTEIN ARNA"/>
    <property type="match status" value="1"/>
</dbReference>
<dbReference type="Proteomes" id="UP000177691">
    <property type="component" value="Unassembled WGS sequence"/>
</dbReference>
<name>A0A1F5RZL7_9BACT</name>
<dbReference type="CDD" id="cd05256">
    <property type="entry name" value="UDP_AE_SDR_e"/>
    <property type="match status" value="1"/>
</dbReference>
<accession>A0A1F5RZL7</accession>
<dbReference type="EMBL" id="MFFU01000003">
    <property type="protein sequence ID" value="OGF19855.1"/>
    <property type="molecule type" value="Genomic_DNA"/>
</dbReference>
<dbReference type="SUPFAM" id="SSF51735">
    <property type="entry name" value="NAD(P)-binding Rossmann-fold domains"/>
    <property type="match status" value="1"/>
</dbReference>
<dbReference type="Gene3D" id="3.90.25.10">
    <property type="entry name" value="UDP-galactose 4-epimerase, domain 1"/>
    <property type="match status" value="1"/>
</dbReference>
<evidence type="ECO:0000313" key="3">
    <source>
        <dbReference type="Proteomes" id="UP000177691"/>
    </source>
</evidence>
<gene>
    <name evidence="2" type="ORF">A3D54_03365</name>
</gene>
<feature type="domain" description="NAD-dependent epimerase/dehydratase" evidence="1">
    <location>
        <begin position="5"/>
        <end position="237"/>
    </location>
</feature>